<keyword evidence="4" id="KW-0010">Activator</keyword>
<keyword evidence="4" id="KW-0804">Transcription</keyword>
<comment type="similarity">
    <text evidence="2 4">Belongs to the Mediator complex subunit 20 family.</text>
</comment>
<dbReference type="GO" id="GO:0016592">
    <property type="term" value="C:mediator complex"/>
    <property type="evidence" value="ECO:0007669"/>
    <property type="project" value="InterPro"/>
</dbReference>
<evidence type="ECO:0000256" key="3">
    <source>
        <dbReference type="ARBA" id="ARBA00023242"/>
    </source>
</evidence>
<dbReference type="GO" id="GO:0003713">
    <property type="term" value="F:transcription coactivator activity"/>
    <property type="evidence" value="ECO:0007669"/>
    <property type="project" value="TreeGrafter"/>
</dbReference>
<dbReference type="EMBL" id="GBEZ01012464">
    <property type="protein sequence ID" value="JAC73423.1"/>
    <property type="molecule type" value="Transcribed_RNA"/>
</dbReference>
<dbReference type="AlphaFoldDB" id="A0A061S3J6"/>
<evidence type="ECO:0000313" key="6">
    <source>
        <dbReference type="EMBL" id="JAC78818.1"/>
    </source>
</evidence>
<reference evidence="6" key="1">
    <citation type="submission" date="2014-05" db="EMBL/GenBank/DDBJ databases">
        <title>The transcriptome of the halophilic microalga Tetraselmis sp. GSL018 isolated from the Great Salt Lake, Utah.</title>
        <authorList>
            <person name="Jinkerson R.E."/>
            <person name="D'Adamo S."/>
            <person name="Posewitz M.C."/>
        </authorList>
    </citation>
    <scope>NUCLEOTIDE SEQUENCE</scope>
    <source>
        <strain evidence="6">GSL018</strain>
    </source>
</reference>
<evidence type="ECO:0000256" key="1">
    <source>
        <dbReference type="ARBA" id="ARBA00004123"/>
    </source>
</evidence>
<accession>A0A061S3J6</accession>
<organism evidence="6">
    <name type="scientific">Tetraselmis sp. GSL018</name>
    <dbReference type="NCBI Taxonomy" id="582737"/>
    <lineage>
        <taxon>Eukaryota</taxon>
        <taxon>Viridiplantae</taxon>
        <taxon>Chlorophyta</taxon>
        <taxon>core chlorophytes</taxon>
        <taxon>Chlorodendrophyceae</taxon>
        <taxon>Chlorodendrales</taxon>
        <taxon>Chlorodendraceae</taxon>
        <taxon>Tetraselmis</taxon>
    </lineage>
</organism>
<dbReference type="PANTHER" id="PTHR12465:SF0">
    <property type="entry name" value="MEDIATOR OF RNA POLYMERASE II TRANSCRIPTION SUBUNIT 20"/>
    <property type="match status" value="1"/>
</dbReference>
<evidence type="ECO:0000256" key="4">
    <source>
        <dbReference type="RuleBase" id="RU364152"/>
    </source>
</evidence>
<comment type="subunit">
    <text evidence="4">Component of the Mediator complex.</text>
</comment>
<comment type="subcellular location">
    <subcellularLocation>
        <location evidence="1 4">Nucleus</location>
    </subcellularLocation>
</comment>
<name>A0A061S3J6_9CHLO</name>
<protein>
    <recommendedName>
        <fullName evidence="4">Mediator of RNA polymerase II transcription subunit 20</fullName>
    </recommendedName>
    <alternativeName>
        <fullName evidence="4">Mediator complex subunit 20</fullName>
    </alternativeName>
</protein>
<keyword evidence="3 4" id="KW-0539">Nucleus</keyword>
<dbReference type="EMBL" id="GBEZ01006591">
    <property type="protein sequence ID" value="JAC78818.1"/>
    <property type="molecule type" value="Transcribed_RNA"/>
</dbReference>
<evidence type="ECO:0000256" key="2">
    <source>
        <dbReference type="ARBA" id="ARBA00010743"/>
    </source>
</evidence>
<comment type="function">
    <text evidence="4">Component of the Mediator complex, a coactivator involved in the regulated transcription of nearly all RNA polymerase II-dependent genes. Mediator functions as a bridge to convey information from gene-specific regulatory proteins to the basal RNA polymerase II transcription machinery. Mediator is recruited to promoters by direct interactions with regulatory proteins and serves as a scaffold for the assembly of a functional preinitiation complex with RNA polymerase II and the general transcription factors.</text>
</comment>
<proteinExistence type="inferred from homology"/>
<dbReference type="GO" id="GO:0006357">
    <property type="term" value="P:regulation of transcription by RNA polymerase II"/>
    <property type="evidence" value="ECO:0007669"/>
    <property type="project" value="InterPro"/>
</dbReference>
<dbReference type="Pfam" id="PF08612">
    <property type="entry name" value="Med20"/>
    <property type="match status" value="1"/>
</dbReference>
<dbReference type="PANTHER" id="PTHR12465">
    <property type="entry name" value="UBIQUITIN SPECIFIC PROTEASE HOMOLOG 49"/>
    <property type="match status" value="1"/>
</dbReference>
<sequence>MGVKLALRWVDRAPESKDHPRAVINVLRKALESLEGRNFSKWKVTCTVLKPKAEGGAKDFFLVQFSDHPTRQYLILRQERQALEADSSAKDLLEKLGAFMSPFVHLFEGSCFMVGDFVVKLGRAHTSTNEYRGIVAEVEYRPLTRTDIAKPVMDEFTAILQQAIATQQAETLSKNERVEQCLGRLEVVHVPLDEYDLPPRFGFLHSAVQYVSLCSASPAAQAGKHIRALSAAPASAQG</sequence>
<dbReference type="InterPro" id="IPR013921">
    <property type="entry name" value="Mediator_Med20"/>
</dbReference>
<evidence type="ECO:0000313" key="5">
    <source>
        <dbReference type="EMBL" id="JAC73423.1"/>
    </source>
</evidence>
<gene>
    <name evidence="4 6" type="primary">MED20</name>
    <name evidence="6" type="ORF">TSPGSL018_14240</name>
    <name evidence="5" type="ORF">TSPGSL018_28896</name>
</gene>
<keyword evidence="4" id="KW-0805">Transcription regulation</keyword>